<dbReference type="GO" id="GO:0005739">
    <property type="term" value="C:mitochondrion"/>
    <property type="evidence" value="ECO:0007669"/>
    <property type="project" value="UniProtKB-SubCell"/>
</dbReference>
<dbReference type="Gene3D" id="1.20.120.430">
    <property type="entry name" value="tRNA modification GTPase MnmE domain 2"/>
    <property type="match status" value="1"/>
</dbReference>
<dbReference type="Pfam" id="PF10396">
    <property type="entry name" value="TrmE_N"/>
    <property type="match status" value="1"/>
</dbReference>
<dbReference type="NCBIfam" id="NF003661">
    <property type="entry name" value="PRK05291.1-3"/>
    <property type="match status" value="1"/>
</dbReference>
<evidence type="ECO:0000256" key="2">
    <source>
        <dbReference type="ARBA" id="ARBA00011043"/>
    </source>
</evidence>
<dbReference type="CDD" id="cd04164">
    <property type="entry name" value="trmE"/>
    <property type="match status" value="1"/>
</dbReference>
<sequence>MMLFHSLSKVKLFSVYGLILRHYSVSSKNISTIFALSSGWGKCGVAVVRVSGPDAANVFKKFSGYKLLPEARKANLRRIRDPLTNEVLDQGLVLWFPGPKSFTGEDSCEFHIHGSTAVISSMLATLGRFPNLRLAEPGEFTRRAFYAGKLDLTAVEGMNDLINAETEFQRKQALLQLEGSLFHTYNEWKNILIKCLSDIEAFIDFSEDQDIGNDVLEKAKQTVLELKNKMKKHVQDGKRGERLRNGVNMAILGVPNVGKSSLLNKICRRPAAIVSPLAGTTRDLIRIDLDLGGYPVVLIDTAGIRTDTKDLVEVEGVNRAMKAASDADLILLVLDSVHFNHWFSTEIKCFNTCNNDEFSRLLINYIKEIHLNDEVLELDDFSSNDITHLNRFLIVFNKIDLLQPSQLKLLTEISRDSAVRISCETEVGMENLIEKLTSCVSSLCAQPSIDSPCYTQIRHKLCLLECLSSLESFLNFKEESEVDLASHCLRMALNSLGKITGHVSTEQILDEIFESFCIGK</sequence>
<dbReference type="Proteomes" id="UP001461498">
    <property type="component" value="Unassembled WGS sequence"/>
</dbReference>
<evidence type="ECO:0000256" key="1">
    <source>
        <dbReference type="ARBA" id="ARBA00004173"/>
    </source>
</evidence>
<dbReference type="Gene3D" id="3.40.50.300">
    <property type="entry name" value="P-loop containing nucleotide triphosphate hydrolases"/>
    <property type="match status" value="1"/>
</dbReference>
<dbReference type="GO" id="GO:0030488">
    <property type="term" value="P:tRNA methylation"/>
    <property type="evidence" value="ECO:0007669"/>
    <property type="project" value="TreeGrafter"/>
</dbReference>
<dbReference type="InterPro" id="IPR005225">
    <property type="entry name" value="Small_GTP-bd"/>
</dbReference>
<dbReference type="PROSITE" id="PS51709">
    <property type="entry name" value="G_TRME"/>
    <property type="match status" value="1"/>
</dbReference>
<accession>A0AAW1DC30</accession>
<dbReference type="InterPro" id="IPR027368">
    <property type="entry name" value="MnmE_dom2"/>
</dbReference>
<dbReference type="InterPro" id="IPR027417">
    <property type="entry name" value="P-loop_NTPase"/>
</dbReference>
<keyword evidence="8" id="KW-1185">Reference proteome</keyword>
<dbReference type="InterPro" id="IPR004520">
    <property type="entry name" value="GTPase_MnmE"/>
</dbReference>
<gene>
    <name evidence="7" type="ORF">O3M35_008469</name>
</gene>
<dbReference type="HAMAP" id="MF_00379">
    <property type="entry name" value="GTPase_MnmE"/>
    <property type="match status" value="1"/>
</dbReference>
<dbReference type="AlphaFoldDB" id="A0AAW1DC30"/>
<keyword evidence="4" id="KW-0547">Nucleotide-binding</keyword>
<dbReference type="Gene3D" id="3.30.1360.120">
    <property type="entry name" value="Probable tRNA modification gtpase trme, domain 1"/>
    <property type="match status" value="1"/>
</dbReference>
<protein>
    <recommendedName>
        <fullName evidence="6">TrmE-type G domain-containing protein</fullName>
    </recommendedName>
</protein>
<comment type="similarity">
    <text evidence="2">Belongs to the TRAFAC class TrmE-Era-EngA-EngB-Septin-like GTPase superfamily. TrmE GTPase family.</text>
</comment>
<dbReference type="InterPro" id="IPR006073">
    <property type="entry name" value="GTP-bd"/>
</dbReference>
<evidence type="ECO:0000259" key="6">
    <source>
        <dbReference type="PROSITE" id="PS51709"/>
    </source>
</evidence>
<evidence type="ECO:0000256" key="4">
    <source>
        <dbReference type="ARBA" id="ARBA00022741"/>
    </source>
</evidence>
<organism evidence="7 8">
    <name type="scientific">Rhynocoris fuscipes</name>
    <dbReference type="NCBI Taxonomy" id="488301"/>
    <lineage>
        <taxon>Eukaryota</taxon>
        <taxon>Metazoa</taxon>
        <taxon>Ecdysozoa</taxon>
        <taxon>Arthropoda</taxon>
        <taxon>Hexapoda</taxon>
        <taxon>Insecta</taxon>
        <taxon>Pterygota</taxon>
        <taxon>Neoptera</taxon>
        <taxon>Paraneoptera</taxon>
        <taxon>Hemiptera</taxon>
        <taxon>Heteroptera</taxon>
        <taxon>Panheteroptera</taxon>
        <taxon>Cimicomorpha</taxon>
        <taxon>Reduviidae</taxon>
        <taxon>Harpactorinae</taxon>
        <taxon>Harpactorini</taxon>
        <taxon>Rhynocoris</taxon>
    </lineage>
</organism>
<evidence type="ECO:0000256" key="5">
    <source>
        <dbReference type="ARBA" id="ARBA00023134"/>
    </source>
</evidence>
<evidence type="ECO:0000313" key="7">
    <source>
        <dbReference type="EMBL" id="KAK9506562.1"/>
    </source>
</evidence>
<dbReference type="Pfam" id="PF01926">
    <property type="entry name" value="MMR_HSR1"/>
    <property type="match status" value="1"/>
</dbReference>
<keyword evidence="3" id="KW-0819">tRNA processing</keyword>
<reference evidence="7 8" key="1">
    <citation type="submission" date="2022-12" db="EMBL/GenBank/DDBJ databases">
        <title>Chromosome-level genome assembly of true bugs.</title>
        <authorList>
            <person name="Ma L."/>
            <person name="Li H."/>
        </authorList>
    </citation>
    <scope>NUCLEOTIDE SEQUENCE [LARGE SCALE GENOMIC DNA]</scope>
    <source>
        <strain evidence="7">Lab_2022b</strain>
    </source>
</reference>
<name>A0AAW1DC30_9HEMI</name>
<dbReference type="InterPro" id="IPR018948">
    <property type="entry name" value="GTP-bd_TrmE_N"/>
</dbReference>
<keyword evidence="5" id="KW-0342">GTP-binding</keyword>
<dbReference type="Pfam" id="PF12631">
    <property type="entry name" value="MnmE_helical"/>
    <property type="match status" value="1"/>
</dbReference>
<feature type="domain" description="TrmE-type G" evidence="6">
    <location>
        <begin position="246"/>
        <end position="441"/>
    </location>
</feature>
<evidence type="ECO:0000313" key="8">
    <source>
        <dbReference type="Proteomes" id="UP001461498"/>
    </source>
</evidence>
<dbReference type="FunFam" id="3.30.1360.120:FF:000007">
    <property type="entry name" value="tRNA modification GTPase GTPBP3, mitochondrial"/>
    <property type="match status" value="1"/>
</dbReference>
<dbReference type="InterPro" id="IPR027266">
    <property type="entry name" value="TrmE/GcvT-like"/>
</dbReference>
<dbReference type="PRINTS" id="PR00326">
    <property type="entry name" value="GTP1OBG"/>
</dbReference>
<dbReference type="SUPFAM" id="SSF52540">
    <property type="entry name" value="P-loop containing nucleoside triphosphate hydrolases"/>
    <property type="match status" value="1"/>
</dbReference>
<evidence type="ECO:0000256" key="3">
    <source>
        <dbReference type="ARBA" id="ARBA00022694"/>
    </source>
</evidence>
<comment type="subcellular location">
    <subcellularLocation>
        <location evidence="1">Mitochondrion</location>
    </subcellularLocation>
</comment>
<dbReference type="GO" id="GO:0002098">
    <property type="term" value="P:tRNA wobble uridine modification"/>
    <property type="evidence" value="ECO:0007669"/>
    <property type="project" value="TreeGrafter"/>
</dbReference>
<dbReference type="InterPro" id="IPR031168">
    <property type="entry name" value="G_TrmE"/>
</dbReference>
<dbReference type="GO" id="GO:0003924">
    <property type="term" value="F:GTPase activity"/>
    <property type="evidence" value="ECO:0007669"/>
    <property type="project" value="InterPro"/>
</dbReference>
<dbReference type="GO" id="GO:0005525">
    <property type="term" value="F:GTP binding"/>
    <property type="evidence" value="ECO:0007669"/>
    <property type="project" value="UniProtKB-KW"/>
</dbReference>
<dbReference type="CDD" id="cd14858">
    <property type="entry name" value="TrmE_N"/>
    <property type="match status" value="1"/>
</dbReference>
<comment type="caution">
    <text evidence="7">The sequence shown here is derived from an EMBL/GenBank/DDBJ whole genome shotgun (WGS) entry which is preliminary data.</text>
</comment>
<dbReference type="PANTHER" id="PTHR42714">
    <property type="entry name" value="TRNA MODIFICATION GTPASE GTPBP3"/>
    <property type="match status" value="1"/>
</dbReference>
<dbReference type="PANTHER" id="PTHR42714:SF2">
    <property type="entry name" value="TRNA MODIFICATION GTPASE GTPBP3, MITOCHONDRIAL"/>
    <property type="match status" value="1"/>
</dbReference>
<dbReference type="SUPFAM" id="SSF116878">
    <property type="entry name" value="TrmE connector domain"/>
    <property type="match status" value="1"/>
</dbReference>
<dbReference type="EMBL" id="JAPXFL010000005">
    <property type="protein sequence ID" value="KAK9506562.1"/>
    <property type="molecule type" value="Genomic_DNA"/>
</dbReference>
<dbReference type="InterPro" id="IPR025867">
    <property type="entry name" value="MnmE_helical"/>
</dbReference>
<proteinExistence type="inferred from homology"/>
<dbReference type="NCBIfam" id="TIGR00231">
    <property type="entry name" value="small_GTP"/>
    <property type="match status" value="1"/>
</dbReference>